<feature type="compositionally biased region" description="Basic residues" evidence="1">
    <location>
        <begin position="75"/>
        <end position="87"/>
    </location>
</feature>
<name>A0ABD1NKL4_9FABA</name>
<dbReference type="EMBL" id="JBGMDY010000001">
    <property type="protein sequence ID" value="KAL2348652.1"/>
    <property type="molecule type" value="Genomic_DNA"/>
</dbReference>
<evidence type="ECO:0000313" key="3">
    <source>
        <dbReference type="Proteomes" id="UP001603857"/>
    </source>
</evidence>
<accession>A0ABD1NKL4</accession>
<protein>
    <submittedName>
        <fullName evidence="2">Uncharacterized protein</fullName>
    </submittedName>
</protein>
<dbReference type="PANTHER" id="PTHR34779">
    <property type="entry name" value="OS09G0542900 PROTEIN"/>
    <property type="match status" value="1"/>
</dbReference>
<keyword evidence="3" id="KW-1185">Reference proteome</keyword>
<sequence length="150" mass="17201">MEKLFQIKTNFFKFLSKQPVDLVVAFQNPTLSPCRSPARVVSIIPKEARRKQRDESFGMREPTSPKVSCMGQVQGKKKRKARKHKRAQAQAQKSQSVGEKKKIVIWIDKQKQKNKALEEKEVEAPTLSTMKKFASGRGSLCDFHLTVEER</sequence>
<gene>
    <name evidence="2" type="ORF">Fmac_002652</name>
</gene>
<organism evidence="2 3">
    <name type="scientific">Flemingia macrophylla</name>
    <dbReference type="NCBI Taxonomy" id="520843"/>
    <lineage>
        <taxon>Eukaryota</taxon>
        <taxon>Viridiplantae</taxon>
        <taxon>Streptophyta</taxon>
        <taxon>Embryophyta</taxon>
        <taxon>Tracheophyta</taxon>
        <taxon>Spermatophyta</taxon>
        <taxon>Magnoliopsida</taxon>
        <taxon>eudicotyledons</taxon>
        <taxon>Gunneridae</taxon>
        <taxon>Pentapetalae</taxon>
        <taxon>rosids</taxon>
        <taxon>fabids</taxon>
        <taxon>Fabales</taxon>
        <taxon>Fabaceae</taxon>
        <taxon>Papilionoideae</taxon>
        <taxon>50 kb inversion clade</taxon>
        <taxon>NPAAA clade</taxon>
        <taxon>indigoferoid/millettioid clade</taxon>
        <taxon>Phaseoleae</taxon>
        <taxon>Flemingia</taxon>
    </lineage>
</organism>
<dbReference type="Proteomes" id="UP001603857">
    <property type="component" value="Unassembled WGS sequence"/>
</dbReference>
<dbReference type="InterPro" id="IPR038796">
    <property type="entry name" value="At1g76070-like"/>
</dbReference>
<reference evidence="2 3" key="1">
    <citation type="submission" date="2024-08" db="EMBL/GenBank/DDBJ databases">
        <title>Insights into the chromosomal genome structure of Flemingia macrophylla.</title>
        <authorList>
            <person name="Ding Y."/>
            <person name="Zhao Y."/>
            <person name="Bi W."/>
            <person name="Wu M."/>
            <person name="Zhao G."/>
            <person name="Gong Y."/>
            <person name="Li W."/>
            <person name="Zhang P."/>
        </authorList>
    </citation>
    <scope>NUCLEOTIDE SEQUENCE [LARGE SCALE GENOMIC DNA]</scope>
    <source>
        <strain evidence="2">DYQJB</strain>
        <tissue evidence="2">Leaf</tissue>
    </source>
</reference>
<feature type="region of interest" description="Disordered" evidence="1">
    <location>
        <begin position="46"/>
        <end position="98"/>
    </location>
</feature>
<evidence type="ECO:0000256" key="1">
    <source>
        <dbReference type="SAM" id="MobiDB-lite"/>
    </source>
</evidence>
<comment type="caution">
    <text evidence="2">The sequence shown here is derived from an EMBL/GenBank/DDBJ whole genome shotgun (WGS) entry which is preliminary data.</text>
</comment>
<dbReference type="PANTHER" id="PTHR34779:SF7">
    <property type="entry name" value="DUF3741 DOMAIN-CONTAINING PROTEIN"/>
    <property type="match status" value="1"/>
</dbReference>
<evidence type="ECO:0000313" key="2">
    <source>
        <dbReference type="EMBL" id="KAL2348652.1"/>
    </source>
</evidence>
<proteinExistence type="predicted"/>
<dbReference type="AlphaFoldDB" id="A0ABD1NKL4"/>